<dbReference type="STRING" id="716544.wcw_0600"/>
<reference evidence="2 3" key="1">
    <citation type="journal article" date="2010" name="PLoS ONE">
        <title>The Waddlia genome: a window into chlamydial biology.</title>
        <authorList>
            <person name="Bertelli C."/>
            <person name="Collyn F."/>
            <person name="Croxatto A."/>
            <person name="Ruckert C."/>
            <person name="Polkinghorne A."/>
            <person name="Kebbi-Beghdadi C."/>
            <person name="Goesmann A."/>
            <person name="Vaughan L."/>
            <person name="Greub G."/>
        </authorList>
    </citation>
    <scope>NUCLEOTIDE SEQUENCE [LARGE SCALE GENOMIC DNA]</scope>
    <source>
        <strain evidence="3">ATCC VR-1470 / WSU 86-1044</strain>
    </source>
</reference>
<evidence type="ECO:0000313" key="3">
    <source>
        <dbReference type="Proteomes" id="UP000001505"/>
    </source>
</evidence>
<protein>
    <submittedName>
        <fullName evidence="2">Putative membrane protein</fullName>
    </submittedName>
</protein>
<feature type="signal peptide" evidence="1">
    <location>
        <begin position="1"/>
        <end position="22"/>
    </location>
</feature>
<keyword evidence="3" id="KW-1185">Reference proteome</keyword>
<gene>
    <name evidence="2" type="ordered locus">wcw_0600</name>
</gene>
<proteinExistence type="predicted"/>
<keyword evidence="1" id="KW-0732">Signal</keyword>
<accession>D6YV07</accession>
<dbReference type="EMBL" id="CP001928">
    <property type="protein sequence ID" value="ADI37968.1"/>
    <property type="molecule type" value="Genomic_DNA"/>
</dbReference>
<dbReference type="AlphaFoldDB" id="D6YV07"/>
<organism evidence="2 3">
    <name type="scientific">Waddlia chondrophila (strain ATCC VR-1470 / WSU 86-1044)</name>
    <dbReference type="NCBI Taxonomy" id="716544"/>
    <lineage>
        <taxon>Bacteria</taxon>
        <taxon>Pseudomonadati</taxon>
        <taxon>Chlamydiota</taxon>
        <taxon>Chlamydiia</taxon>
        <taxon>Parachlamydiales</taxon>
        <taxon>Waddliaceae</taxon>
        <taxon>Waddlia</taxon>
    </lineage>
</organism>
<evidence type="ECO:0000313" key="2">
    <source>
        <dbReference type="EMBL" id="ADI37968.1"/>
    </source>
</evidence>
<dbReference type="KEGG" id="wch:wcw_0600"/>
<feature type="chain" id="PRO_5003091445" evidence="1">
    <location>
        <begin position="23"/>
        <end position="94"/>
    </location>
</feature>
<name>D6YV07_WADCW</name>
<sequence>MLKKFFASVITFALLCFTPGNVECYQGCGSSQQCCKDYGGYIPAAGRAYESACNTLCFSPCLAVGVVAVASLATIIALTNNSGDTGVVIHAHSD</sequence>
<dbReference type="Proteomes" id="UP000001505">
    <property type="component" value="Chromosome"/>
</dbReference>
<dbReference type="HOGENOM" id="CLU_2385357_0_0_0"/>
<dbReference type="RefSeq" id="WP_013181693.1">
    <property type="nucleotide sequence ID" value="NC_014225.1"/>
</dbReference>
<evidence type="ECO:0000256" key="1">
    <source>
        <dbReference type="SAM" id="SignalP"/>
    </source>
</evidence>